<dbReference type="GO" id="GO:0015667">
    <property type="term" value="F:site-specific DNA-methyltransferase (cytosine-N4-specific) activity"/>
    <property type="evidence" value="ECO:0007669"/>
    <property type="project" value="UniProtKB-EC"/>
</dbReference>
<evidence type="ECO:0000256" key="1">
    <source>
        <dbReference type="ARBA" id="ARBA00010203"/>
    </source>
</evidence>
<dbReference type="SUPFAM" id="SSF53335">
    <property type="entry name" value="S-adenosyl-L-methionine-dependent methyltransferases"/>
    <property type="match status" value="1"/>
</dbReference>
<dbReference type="AlphaFoldDB" id="A0A5B9DA18"/>
<organism evidence="9 10">
    <name type="scientific">Promethearchaeum syntrophicum</name>
    <dbReference type="NCBI Taxonomy" id="2594042"/>
    <lineage>
        <taxon>Archaea</taxon>
        <taxon>Promethearchaeati</taxon>
        <taxon>Promethearchaeota</taxon>
        <taxon>Promethearchaeia</taxon>
        <taxon>Promethearchaeales</taxon>
        <taxon>Promethearchaeaceae</taxon>
        <taxon>Promethearchaeum</taxon>
    </lineage>
</organism>
<dbReference type="OrthoDB" id="38200at2157"/>
<dbReference type="InterPro" id="IPR029063">
    <property type="entry name" value="SAM-dependent_MTases_sf"/>
</dbReference>
<dbReference type="GO" id="GO:0003677">
    <property type="term" value="F:DNA binding"/>
    <property type="evidence" value="ECO:0007669"/>
    <property type="project" value="UniProtKB-KW"/>
</dbReference>
<sequence length="342" mass="38938">MLVIDNQTVYFKSSEKMDEIQDDTIDIIITSPPYNRGKHYSSDSNVKYNDSLPEKEYFQMLNRVWKECFRVSSEKAVFFLNIGDSATTQGLSEKVANSTEQAGWIRIQDIIWVKSIYGKGHYTPSGGNKRFNNVWEHIFLFVKDKKKYELNPKAIGIPYADKSNIGRYGSSDLRDPGNLLHICYEKTTGATIKKGHDAPFPIGLPYSCIKAVPNAKSVLDPFLGTGTTLAAANSLGLQGYGYEMFPRENLIKETIINKSQYEPKTPILIPHYERSIKTLLQLLENTNTELSDLKTKKDRINLEILLDTLEKMNISSNIVEKIRKKLNLDNDKNSTLFKFIKS</sequence>
<gene>
    <name evidence="9" type="ORF">DSAG12_01937</name>
</gene>
<dbReference type="InterPro" id="IPR002941">
    <property type="entry name" value="DNA_methylase_N4/N6"/>
</dbReference>
<evidence type="ECO:0000313" key="10">
    <source>
        <dbReference type="Proteomes" id="UP000321408"/>
    </source>
</evidence>
<dbReference type="Gene3D" id="3.40.50.150">
    <property type="entry name" value="Vaccinia Virus protein VP39"/>
    <property type="match status" value="1"/>
</dbReference>
<dbReference type="KEGG" id="psyt:DSAG12_01937"/>
<keyword evidence="6" id="KW-0238">DNA-binding</keyword>
<dbReference type="GO" id="GO:0009307">
    <property type="term" value="P:DNA restriction-modification system"/>
    <property type="evidence" value="ECO:0007669"/>
    <property type="project" value="UniProtKB-KW"/>
</dbReference>
<comment type="similarity">
    <text evidence="1">Belongs to the N(4)/N(6)-methyltransferase family. N(4) subfamily.</text>
</comment>
<evidence type="ECO:0000256" key="2">
    <source>
        <dbReference type="ARBA" id="ARBA00022603"/>
    </source>
</evidence>
<keyword evidence="4 8" id="KW-0949">S-adenosyl-L-methionine</keyword>
<dbReference type="InterPro" id="IPR001091">
    <property type="entry name" value="RM_Methyltransferase"/>
</dbReference>
<evidence type="ECO:0000256" key="6">
    <source>
        <dbReference type="ARBA" id="ARBA00023125"/>
    </source>
</evidence>
<dbReference type="GO" id="GO:0008170">
    <property type="term" value="F:N-methyltransferase activity"/>
    <property type="evidence" value="ECO:0007669"/>
    <property type="project" value="InterPro"/>
</dbReference>
<evidence type="ECO:0000256" key="8">
    <source>
        <dbReference type="RuleBase" id="RU362026"/>
    </source>
</evidence>
<accession>A0A5B9DA18</accession>
<keyword evidence="2 8" id="KW-0489">Methyltransferase</keyword>
<comment type="catalytic activity">
    <reaction evidence="7 8">
        <text>a 2'-deoxycytidine in DNA + S-adenosyl-L-methionine = an N(4)-methyl-2'-deoxycytidine in DNA + S-adenosyl-L-homocysteine + H(+)</text>
        <dbReference type="Rhea" id="RHEA:16857"/>
        <dbReference type="Rhea" id="RHEA-COMP:11369"/>
        <dbReference type="Rhea" id="RHEA-COMP:13674"/>
        <dbReference type="ChEBI" id="CHEBI:15378"/>
        <dbReference type="ChEBI" id="CHEBI:57856"/>
        <dbReference type="ChEBI" id="CHEBI:59789"/>
        <dbReference type="ChEBI" id="CHEBI:85452"/>
        <dbReference type="ChEBI" id="CHEBI:137933"/>
        <dbReference type="EC" id="2.1.1.113"/>
    </reaction>
</comment>
<dbReference type="InterPro" id="IPR017985">
    <property type="entry name" value="MeTrfase_CN4_CS"/>
</dbReference>
<evidence type="ECO:0000256" key="5">
    <source>
        <dbReference type="ARBA" id="ARBA00022747"/>
    </source>
</evidence>
<evidence type="ECO:0000256" key="4">
    <source>
        <dbReference type="ARBA" id="ARBA00022691"/>
    </source>
</evidence>
<proteinExistence type="inferred from homology"/>
<dbReference type="GO" id="GO:0032259">
    <property type="term" value="P:methylation"/>
    <property type="evidence" value="ECO:0007669"/>
    <property type="project" value="UniProtKB-KW"/>
</dbReference>
<dbReference type="EC" id="2.1.1.113" evidence="8"/>
<evidence type="ECO:0000256" key="7">
    <source>
        <dbReference type="ARBA" id="ARBA00049120"/>
    </source>
</evidence>
<name>A0A5B9DA18_9ARCH</name>
<dbReference type="PRINTS" id="PR00508">
    <property type="entry name" value="S21N4MTFRASE"/>
</dbReference>
<keyword evidence="5 8" id="KW-0680">Restriction system</keyword>
<evidence type="ECO:0000313" key="9">
    <source>
        <dbReference type="EMBL" id="QEE16108.2"/>
    </source>
</evidence>
<dbReference type="Pfam" id="PF01555">
    <property type="entry name" value="N6_N4_Mtase"/>
    <property type="match status" value="1"/>
</dbReference>
<protein>
    <recommendedName>
        <fullName evidence="8">Type II methyltransferase</fullName>
        <ecNumber evidence="8">2.1.1.113</ecNumber>
    </recommendedName>
    <alternativeName>
        <fullName evidence="8">N-4 cytosine-specific methyltransferase</fullName>
    </alternativeName>
</protein>
<dbReference type="Proteomes" id="UP000321408">
    <property type="component" value="Chromosome"/>
</dbReference>
<keyword evidence="10" id="KW-1185">Reference proteome</keyword>
<reference evidence="9 10" key="2">
    <citation type="journal article" date="2024" name="Int. J. Syst. Evol. Microbiol.">
        <title>Promethearchaeum syntrophicum gen. nov., sp. nov., an anaerobic, obligately syntrophic archaeon, the first isolate of the lineage 'Asgard' archaea, and proposal of the new archaeal phylum Promethearchaeota phyl. nov. and kingdom Promethearchaeati regn. nov.</title>
        <authorList>
            <person name="Imachi H."/>
            <person name="Nobu M.K."/>
            <person name="Kato S."/>
            <person name="Takaki Y."/>
            <person name="Miyazaki M."/>
            <person name="Miyata M."/>
            <person name="Ogawara M."/>
            <person name="Saito Y."/>
            <person name="Sakai S."/>
            <person name="Tahara Y.O."/>
            <person name="Takano Y."/>
            <person name="Tasumi E."/>
            <person name="Uematsu K."/>
            <person name="Yoshimura T."/>
            <person name="Itoh T."/>
            <person name="Ohkuma M."/>
            <person name="Takai K."/>
        </authorList>
    </citation>
    <scope>NUCLEOTIDE SEQUENCE [LARGE SCALE GENOMIC DNA]</scope>
    <source>
        <strain evidence="9 10">MK-D1</strain>
    </source>
</reference>
<dbReference type="REBASE" id="364520">
    <property type="entry name" value="M.AarMKD1ORF1937P"/>
</dbReference>
<keyword evidence="3" id="KW-0808">Transferase</keyword>
<reference evidence="9 10" key="1">
    <citation type="journal article" date="2020" name="Nature">
        <title>Isolation of an archaeon at the prokaryote-eukaryote interface.</title>
        <authorList>
            <person name="Imachi H."/>
            <person name="Nobu M.K."/>
            <person name="Nakahara N."/>
            <person name="Morono Y."/>
            <person name="Ogawara M."/>
            <person name="Takaki Y."/>
            <person name="Takano Y."/>
            <person name="Uematsu K."/>
            <person name="Ikuta T."/>
            <person name="Ito M."/>
            <person name="Matsui Y."/>
            <person name="Miyazaki M."/>
            <person name="Murata K."/>
            <person name="Saito Y."/>
            <person name="Sakai S."/>
            <person name="Song C."/>
            <person name="Tasumi E."/>
            <person name="Yamanaka Y."/>
            <person name="Yamaguchi T."/>
            <person name="Kamagata Y."/>
            <person name="Tamaki H."/>
            <person name="Takai K."/>
        </authorList>
    </citation>
    <scope>NUCLEOTIDE SEQUENCE [LARGE SCALE GENOMIC DNA]</scope>
    <source>
        <strain evidence="9 10">MK-D1</strain>
    </source>
</reference>
<evidence type="ECO:0000256" key="3">
    <source>
        <dbReference type="ARBA" id="ARBA00022679"/>
    </source>
</evidence>
<dbReference type="EMBL" id="CP042905">
    <property type="protein sequence ID" value="QEE16108.2"/>
    <property type="molecule type" value="Genomic_DNA"/>
</dbReference>
<dbReference type="PROSITE" id="PS00093">
    <property type="entry name" value="N4_MTASE"/>
    <property type="match status" value="1"/>
</dbReference>